<sequence length="193" mass="21273">MNTINNIHYRPMQPEDFAAVLQLGNLVHGEGYLTPELLQQYFERGLAQQQNASFVAYAEAQLVGFRLAFAAGQWQLDQWCSPQLWPVPPEKVAYFKCNTVSPAQQGGGIGGQLLQLSIQALQQQGAIAGLAHLWQQSPGNAAVKYFSRHGGVLIKEHPDKWRAESLAGYACVRCGFDCHCSAAEMILLFPVQS</sequence>
<evidence type="ECO:0000313" key="2">
    <source>
        <dbReference type="EMBL" id="RVU40100.1"/>
    </source>
</evidence>
<dbReference type="PROSITE" id="PS51186">
    <property type="entry name" value="GNAT"/>
    <property type="match status" value="1"/>
</dbReference>
<gene>
    <name evidence="2" type="ORF">EOE67_07555</name>
</gene>
<evidence type="ECO:0000313" key="3">
    <source>
        <dbReference type="Proteomes" id="UP000283077"/>
    </source>
</evidence>
<dbReference type="InterPro" id="IPR016181">
    <property type="entry name" value="Acyl_CoA_acyltransferase"/>
</dbReference>
<dbReference type="Pfam" id="PF00583">
    <property type="entry name" value="Acetyltransf_1"/>
    <property type="match status" value="1"/>
</dbReference>
<evidence type="ECO:0000259" key="1">
    <source>
        <dbReference type="PROSITE" id="PS51186"/>
    </source>
</evidence>
<organism evidence="2 3">
    <name type="scientific">Rheinheimera riviphila</name>
    <dbReference type="NCBI Taxonomy" id="1834037"/>
    <lineage>
        <taxon>Bacteria</taxon>
        <taxon>Pseudomonadati</taxon>
        <taxon>Pseudomonadota</taxon>
        <taxon>Gammaproteobacteria</taxon>
        <taxon>Chromatiales</taxon>
        <taxon>Chromatiaceae</taxon>
        <taxon>Rheinheimera</taxon>
    </lineage>
</organism>
<dbReference type="SUPFAM" id="SSF55729">
    <property type="entry name" value="Acyl-CoA N-acyltransferases (Nat)"/>
    <property type="match status" value="1"/>
</dbReference>
<dbReference type="InterPro" id="IPR000182">
    <property type="entry name" value="GNAT_dom"/>
</dbReference>
<proteinExistence type="predicted"/>
<dbReference type="Gene3D" id="3.40.630.30">
    <property type="match status" value="1"/>
</dbReference>
<protein>
    <submittedName>
        <fullName evidence="2">GNAT family N-acetyltransferase</fullName>
    </submittedName>
</protein>
<feature type="domain" description="N-acetyltransferase" evidence="1">
    <location>
        <begin position="7"/>
        <end position="190"/>
    </location>
</feature>
<reference evidence="2 3" key="1">
    <citation type="submission" date="2019-01" db="EMBL/GenBank/DDBJ databases">
        <authorList>
            <person name="Chen W.-M."/>
        </authorList>
    </citation>
    <scope>NUCLEOTIDE SEQUENCE [LARGE SCALE GENOMIC DNA]</scope>
    <source>
        <strain evidence="2 3">KYPC3</strain>
    </source>
</reference>
<dbReference type="AlphaFoldDB" id="A0A437R046"/>
<dbReference type="EMBL" id="SACS01000006">
    <property type="protein sequence ID" value="RVU40100.1"/>
    <property type="molecule type" value="Genomic_DNA"/>
</dbReference>
<dbReference type="OrthoDB" id="6321659at2"/>
<keyword evidence="2" id="KW-0808">Transferase</keyword>
<keyword evidence="3" id="KW-1185">Reference proteome</keyword>
<accession>A0A437R046</accession>
<dbReference type="RefSeq" id="WP_127698429.1">
    <property type="nucleotide sequence ID" value="NZ_SACS01000006.1"/>
</dbReference>
<dbReference type="Proteomes" id="UP000283077">
    <property type="component" value="Unassembled WGS sequence"/>
</dbReference>
<name>A0A437R046_9GAMM</name>
<comment type="caution">
    <text evidence="2">The sequence shown here is derived from an EMBL/GenBank/DDBJ whole genome shotgun (WGS) entry which is preliminary data.</text>
</comment>
<dbReference type="GO" id="GO:0016747">
    <property type="term" value="F:acyltransferase activity, transferring groups other than amino-acyl groups"/>
    <property type="evidence" value="ECO:0007669"/>
    <property type="project" value="InterPro"/>
</dbReference>